<evidence type="ECO:0000256" key="1">
    <source>
        <dbReference type="ARBA" id="ARBA00004123"/>
    </source>
</evidence>
<keyword evidence="4" id="KW-0963">Cytoplasm</keyword>
<dbReference type="Proteomes" id="UP000018144">
    <property type="component" value="Unassembled WGS sequence"/>
</dbReference>
<dbReference type="GO" id="GO:0000932">
    <property type="term" value="C:P-body"/>
    <property type="evidence" value="ECO:0007669"/>
    <property type="project" value="UniProtKB-SubCell"/>
</dbReference>
<accession>U4LPF7</accession>
<organism evidence="10 11">
    <name type="scientific">Pyronema omphalodes (strain CBS 100304)</name>
    <name type="common">Pyronema confluens</name>
    <dbReference type="NCBI Taxonomy" id="1076935"/>
    <lineage>
        <taxon>Eukaryota</taxon>
        <taxon>Fungi</taxon>
        <taxon>Dikarya</taxon>
        <taxon>Ascomycota</taxon>
        <taxon>Pezizomycotina</taxon>
        <taxon>Pezizomycetes</taxon>
        <taxon>Pezizales</taxon>
        <taxon>Pyronemataceae</taxon>
        <taxon>Pyronema</taxon>
    </lineage>
</organism>
<dbReference type="AlphaFoldDB" id="U4LPF7"/>
<evidence type="ECO:0000313" key="11">
    <source>
        <dbReference type="Proteomes" id="UP000018144"/>
    </source>
</evidence>
<proteinExistence type="inferred from homology"/>
<feature type="domain" description="mRNA decay factor PAT1" evidence="9">
    <location>
        <begin position="18"/>
        <end position="757"/>
    </location>
</feature>
<gene>
    <name evidence="10" type="ORF">PCON_01172</name>
</gene>
<keyword evidence="7" id="KW-0175">Coiled coil</keyword>
<evidence type="ECO:0000256" key="5">
    <source>
        <dbReference type="ARBA" id="ARBA00022884"/>
    </source>
</evidence>
<dbReference type="OrthoDB" id="74835at2759"/>
<feature type="region of interest" description="Disordered" evidence="8">
    <location>
        <begin position="183"/>
        <end position="277"/>
    </location>
</feature>
<dbReference type="GO" id="GO:0000290">
    <property type="term" value="P:deadenylation-dependent decapping of nuclear-transcribed mRNA"/>
    <property type="evidence" value="ECO:0007669"/>
    <property type="project" value="InterPro"/>
</dbReference>
<evidence type="ECO:0000256" key="4">
    <source>
        <dbReference type="ARBA" id="ARBA00022490"/>
    </source>
</evidence>
<sequence>MSFFTTEVVPYGSGGNFDDKGLDYEDTYEDLDADEDAFNDDTFGGPAGADRDFDFAGATAKVANVINEEQAIFSRSNTRKRPTYQPVAAPKAPAISDSTQIPALVPDMSLWGATEPTPEPSYHESYYQMPSTAPGGKKVMTLEEVEAQMLMSQRAPVQSSQSQLQNHYQPLNQLHGAMNQSMTHQFHQQLPQHTPSPGPQFGSSPMDFRGIPAHQLPPHIQQMLQQQQQSQIPQYQQTNQDRNYPQQQLLQQQQQQRMQQRELEPAAPQHGRNQYGMAPHLPAQQLQSMTETDRMRFLEEESKRLKRNHKIAQLARYNGLMTPQDKNFIQRIQLQQLVSINNTEENPHEDFYYIVHSAIRARTNPQQPLSQLAQTYLFRQGGRGNRRQDNHLQRMEQQVARAVAAAKARPKQNQLVLEGSLGKISFSNVKTPRPMLNIQKSESVLEPVKKTSLADRKSLLRAIENVYDVLLELEIHERDRAKLPPLIEGQPPSELHEEWLATKEHLTNKLYAETKMQEPINTASPHTHPFIAILSFSKMKRAMPRLFRHFDTEKRVTILTMIVVHLDSLDVVKNGIYGPDETQLPSAHREDIEVFSTNILPPLMGYMYEAPMSIVVGLLTLALDRINIRMISMTKIGLQFLTMFLSRAELLKQSGQVQEDYVLEWQAQFDRLFDTLDGCWNNCFPPNGKFVDDQYVWQFLASMAVGASMLQQQKLVAAVKDRVLENVQASRILPPELGIQKRENVNLFMRAMGLDVDLLG</sequence>
<dbReference type="eggNOG" id="KOG4592">
    <property type="taxonomic scope" value="Eukaryota"/>
</dbReference>
<dbReference type="GO" id="GO:0005634">
    <property type="term" value="C:nucleus"/>
    <property type="evidence" value="ECO:0007669"/>
    <property type="project" value="UniProtKB-SubCell"/>
</dbReference>
<feature type="compositionally biased region" description="Low complexity" evidence="8">
    <location>
        <begin position="221"/>
        <end position="258"/>
    </location>
</feature>
<feature type="coiled-coil region" evidence="7">
    <location>
        <begin position="288"/>
        <end position="315"/>
    </location>
</feature>
<dbReference type="GO" id="GO:0003723">
    <property type="term" value="F:RNA binding"/>
    <property type="evidence" value="ECO:0007669"/>
    <property type="project" value="UniProtKB-KW"/>
</dbReference>
<keyword evidence="11" id="KW-1185">Reference proteome</keyword>
<dbReference type="InterPro" id="IPR039900">
    <property type="entry name" value="Pat1-like"/>
</dbReference>
<comment type="similarity">
    <text evidence="3">Belongs to the PAT1 family.</text>
</comment>
<name>U4LPF7_PYROM</name>
<evidence type="ECO:0000256" key="8">
    <source>
        <dbReference type="SAM" id="MobiDB-lite"/>
    </source>
</evidence>
<keyword evidence="10" id="KW-0413">Isomerase</keyword>
<dbReference type="PANTHER" id="PTHR21551:SF0">
    <property type="entry name" value="PROTEIN ASSOCIATED WITH TOPO II RELATED-1, ISOFORM A"/>
    <property type="match status" value="1"/>
</dbReference>
<dbReference type="PANTHER" id="PTHR21551">
    <property type="entry name" value="TOPOISOMERASE II-ASSOCIATED PROTEIN PAT1"/>
    <property type="match status" value="1"/>
</dbReference>
<dbReference type="OMA" id="YLEHSGH"/>
<keyword evidence="5" id="KW-0694">RNA-binding</keyword>
<reference evidence="10 11" key="1">
    <citation type="journal article" date="2013" name="PLoS Genet.">
        <title>The genome and development-dependent transcriptomes of Pyronema confluens: a window into fungal evolution.</title>
        <authorList>
            <person name="Traeger S."/>
            <person name="Altegoer F."/>
            <person name="Freitag M."/>
            <person name="Gabaldon T."/>
            <person name="Kempken F."/>
            <person name="Kumar A."/>
            <person name="Marcet-Houben M."/>
            <person name="Poggeler S."/>
            <person name="Stajich J.E."/>
            <person name="Nowrousian M."/>
        </authorList>
    </citation>
    <scope>NUCLEOTIDE SEQUENCE [LARGE SCALE GENOMIC DNA]</scope>
    <source>
        <strain evidence="11">CBS 100304</strain>
        <tissue evidence="10">Vegetative mycelium</tissue>
    </source>
</reference>
<evidence type="ECO:0000256" key="2">
    <source>
        <dbReference type="ARBA" id="ARBA00004201"/>
    </source>
</evidence>
<feature type="compositionally biased region" description="Polar residues" evidence="8">
    <location>
        <begin position="183"/>
        <end position="195"/>
    </location>
</feature>
<dbReference type="Pfam" id="PF09770">
    <property type="entry name" value="PAT1"/>
    <property type="match status" value="1"/>
</dbReference>
<evidence type="ECO:0000256" key="7">
    <source>
        <dbReference type="SAM" id="Coils"/>
    </source>
</evidence>
<evidence type="ECO:0000256" key="6">
    <source>
        <dbReference type="ARBA" id="ARBA00023242"/>
    </source>
</evidence>
<dbReference type="EMBL" id="HF936097">
    <property type="protein sequence ID" value="CCX33462.1"/>
    <property type="molecule type" value="Genomic_DNA"/>
</dbReference>
<keyword evidence="6" id="KW-0539">Nucleus</keyword>
<evidence type="ECO:0000259" key="9">
    <source>
        <dbReference type="Pfam" id="PF09770"/>
    </source>
</evidence>
<evidence type="ECO:0000313" key="10">
    <source>
        <dbReference type="EMBL" id="CCX33462.1"/>
    </source>
</evidence>
<dbReference type="STRING" id="1076935.U4LPF7"/>
<dbReference type="InterPro" id="IPR019167">
    <property type="entry name" value="PAT1_dom"/>
</dbReference>
<dbReference type="GO" id="GO:0016853">
    <property type="term" value="F:isomerase activity"/>
    <property type="evidence" value="ECO:0007669"/>
    <property type="project" value="UniProtKB-KW"/>
</dbReference>
<evidence type="ECO:0000256" key="3">
    <source>
        <dbReference type="ARBA" id="ARBA00009138"/>
    </source>
</evidence>
<protein>
    <submittedName>
        <fullName evidence="10">Similar to DNA topoisomerase 2-associated protein pat1 acc. no. O42958</fullName>
    </submittedName>
</protein>
<dbReference type="GO" id="GO:0033962">
    <property type="term" value="P:P-body assembly"/>
    <property type="evidence" value="ECO:0007669"/>
    <property type="project" value="TreeGrafter"/>
</dbReference>
<comment type="subcellular location">
    <subcellularLocation>
        <location evidence="2">Cytoplasm</location>
        <location evidence="2">P-body</location>
    </subcellularLocation>
    <subcellularLocation>
        <location evidence="1">Nucleus</location>
    </subcellularLocation>
</comment>